<organism evidence="1 2">
    <name type="scientific">Candidatus Borkfalkia ceftriaxoniphila</name>
    <dbReference type="NCBI Taxonomy" id="2508949"/>
    <lineage>
        <taxon>Bacteria</taxon>
        <taxon>Bacillati</taxon>
        <taxon>Bacillota</taxon>
        <taxon>Clostridia</taxon>
        <taxon>Christensenellales</taxon>
        <taxon>Christensenellaceae</taxon>
        <taxon>Candidatus Borkfalkia</taxon>
    </lineage>
</organism>
<dbReference type="NCBIfam" id="TIGR01549">
    <property type="entry name" value="HAD-SF-IA-v1"/>
    <property type="match status" value="1"/>
</dbReference>
<dbReference type="InterPro" id="IPR006439">
    <property type="entry name" value="HAD-SF_hydro_IA"/>
</dbReference>
<keyword evidence="2" id="KW-1185">Reference proteome</keyword>
<dbReference type="OrthoDB" id="9802350at2"/>
<dbReference type="Gene3D" id="1.10.150.240">
    <property type="entry name" value="Putative phosphatase, domain 2"/>
    <property type="match status" value="1"/>
</dbReference>
<protein>
    <submittedName>
        <fullName evidence="1">Noncanonical pyrimidine nucleotidase, YjjG family</fullName>
    </submittedName>
</protein>
<dbReference type="InterPro" id="IPR011951">
    <property type="entry name" value="HAD-SF_hydro_IA_YjjG/PynA"/>
</dbReference>
<dbReference type="SFLD" id="SFLDS00003">
    <property type="entry name" value="Haloacid_Dehalogenase"/>
    <property type="match status" value="1"/>
</dbReference>
<dbReference type="PANTHER" id="PTHR47478">
    <property type="match status" value="1"/>
</dbReference>
<gene>
    <name evidence="1" type="ORF">ESZ91_00460</name>
</gene>
<reference evidence="1 2" key="1">
    <citation type="journal article" date="2019" name="Gut">
        <title>Antibiotics-induced monodominance of a novel gut bacterial order.</title>
        <authorList>
            <person name="Hildebrand F."/>
            <person name="Moitinho-Silva L."/>
            <person name="Blasche S."/>
            <person name="Jahn M.T."/>
            <person name="Gossmann T.I."/>
            <person name="Heuerta-Cepas J."/>
            <person name="Hercog R."/>
            <person name="Luetge M."/>
            <person name="Bahram M."/>
            <person name="Pryszlak A."/>
            <person name="Alves R.J."/>
            <person name="Waszak S.M."/>
            <person name="Zhu A."/>
            <person name="Ye L."/>
            <person name="Costea P.I."/>
            <person name="Aalvink S."/>
            <person name="Belzer C."/>
            <person name="Forslund S.K."/>
            <person name="Sunagawa S."/>
            <person name="Hentschel U."/>
            <person name="Merten C."/>
            <person name="Patil K.R."/>
            <person name="Benes V."/>
            <person name="Bork P."/>
        </authorList>
    </citation>
    <scope>NUCLEOTIDE SEQUENCE [LARGE SCALE GENOMIC DNA]</scope>
    <source>
        <strain evidence="1 2">HDS1380</strain>
    </source>
</reference>
<evidence type="ECO:0000313" key="1">
    <source>
        <dbReference type="EMBL" id="RXZ60893.1"/>
    </source>
</evidence>
<proteinExistence type="predicted"/>
<dbReference type="InterPro" id="IPR052550">
    <property type="entry name" value="Pyrimidine_5'-ntase_YjjG"/>
</dbReference>
<dbReference type="AlphaFoldDB" id="A0A4Q2KBZ1"/>
<dbReference type="Pfam" id="PF00702">
    <property type="entry name" value="Hydrolase"/>
    <property type="match status" value="1"/>
</dbReference>
<dbReference type="InterPro" id="IPR036412">
    <property type="entry name" value="HAD-like_sf"/>
</dbReference>
<dbReference type="SFLD" id="SFLDG01129">
    <property type="entry name" value="C1.5:_HAD__Beta-PGM__Phosphata"/>
    <property type="match status" value="1"/>
</dbReference>
<name>A0A4Q2KBZ1_9FIRM</name>
<sequence>MRYHYFLLDADETVFDFIASSKESLRYALAQFSLPYSDEIYSLFKKHNDAVWREYERGALTKAQLRVKRFECFFAEQGVIADAASVDKIYFDKLCTTGYLLDGADAFLSGLKERGEIYMITNGTTAAQEGRIGASGIGKYLDGVFISDELGVAKPHREFFDQVFSAVRKDKKRCVVIGDSLSSDILGANNAGVDSIWYNPKGQKEESFARPTFTAGGYEDILRIIDKS</sequence>
<dbReference type="PANTHER" id="PTHR47478:SF1">
    <property type="entry name" value="PYRIMIDINE 5'-NUCLEOTIDASE YJJG"/>
    <property type="match status" value="1"/>
</dbReference>
<dbReference type="SUPFAM" id="SSF56784">
    <property type="entry name" value="HAD-like"/>
    <property type="match status" value="1"/>
</dbReference>
<evidence type="ECO:0000313" key="2">
    <source>
        <dbReference type="Proteomes" id="UP000291269"/>
    </source>
</evidence>
<dbReference type="EMBL" id="SDOZ01000002">
    <property type="protein sequence ID" value="RXZ60893.1"/>
    <property type="molecule type" value="Genomic_DNA"/>
</dbReference>
<dbReference type="RefSeq" id="WP_129223024.1">
    <property type="nucleotide sequence ID" value="NZ_SDOZ01000002.1"/>
</dbReference>
<dbReference type="GO" id="GO:0008253">
    <property type="term" value="F:5'-nucleotidase activity"/>
    <property type="evidence" value="ECO:0007669"/>
    <property type="project" value="InterPro"/>
</dbReference>
<dbReference type="Proteomes" id="UP000291269">
    <property type="component" value="Unassembled WGS sequence"/>
</dbReference>
<dbReference type="InterPro" id="IPR023198">
    <property type="entry name" value="PGP-like_dom2"/>
</dbReference>
<dbReference type="InterPro" id="IPR023214">
    <property type="entry name" value="HAD_sf"/>
</dbReference>
<dbReference type="Gene3D" id="3.40.50.1000">
    <property type="entry name" value="HAD superfamily/HAD-like"/>
    <property type="match status" value="1"/>
</dbReference>
<accession>A0A4Q2KBZ1</accession>
<comment type="caution">
    <text evidence="1">The sequence shown here is derived from an EMBL/GenBank/DDBJ whole genome shotgun (WGS) entry which is preliminary data.</text>
</comment>
<dbReference type="NCBIfam" id="TIGR02254">
    <property type="entry name" value="YjjG_YfnB"/>
    <property type="match status" value="1"/>
</dbReference>